<evidence type="ECO:0000313" key="1">
    <source>
        <dbReference type="EMBL" id="OAD67767.1"/>
    </source>
</evidence>
<gene>
    <name evidence="1" type="ORF">PHYBLDRAFT_160369</name>
</gene>
<name>A0A167KCN4_PHYB8</name>
<keyword evidence="2" id="KW-1185">Reference proteome</keyword>
<dbReference type="VEuPathDB" id="FungiDB:PHYBLDRAFT_160369"/>
<dbReference type="RefSeq" id="XP_018285807.1">
    <property type="nucleotide sequence ID" value="XM_018434174.1"/>
</dbReference>
<organism evidence="1 2">
    <name type="scientific">Phycomyces blakesleeanus (strain ATCC 8743b / DSM 1359 / FGSC 10004 / NBRC 33097 / NRRL 1555)</name>
    <dbReference type="NCBI Taxonomy" id="763407"/>
    <lineage>
        <taxon>Eukaryota</taxon>
        <taxon>Fungi</taxon>
        <taxon>Fungi incertae sedis</taxon>
        <taxon>Mucoromycota</taxon>
        <taxon>Mucoromycotina</taxon>
        <taxon>Mucoromycetes</taxon>
        <taxon>Mucorales</taxon>
        <taxon>Phycomycetaceae</taxon>
        <taxon>Phycomyces</taxon>
    </lineage>
</organism>
<dbReference type="Proteomes" id="UP000077315">
    <property type="component" value="Unassembled WGS sequence"/>
</dbReference>
<sequence length="136" mass="15315">MNSRIGVLATSSTKTITAIDSLSRAPLISPTNTMANVSQPAFNAPSEFSKKASNDVYNTNVFFYKLPNKELVVRLLENLKHKFTHEEFREADLRARLHKNFTSRVSKARKTEEEIKATNTCSRRAGRARDVSVISK</sequence>
<dbReference type="GeneID" id="28995080"/>
<reference evidence="2" key="1">
    <citation type="submission" date="2015-06" db="EMBL/GenBank/DDBJ databases">
        <title>Expansion of signal transduction pathways in fungi by whole-genome duplication.</title>
        <authorList>
            <consortium name="DOE Joint Genome Institute"/>
            <person name="Corrochano L.M."/>
            <person name="Kuo A."/>
            <person name="Marcet-Houben M."/>
            <person name="Polaino S."/>
            <person name="Salamov A."/>
            <person name="Villalobos J.M."/>
            <person name="Alvarez M.I."/>
            <person name="Avalos J."/>
            <person name="Benito E.P."/>
            <person name="Benoit I."/>
            <person name="Burger G."/>
            <person name="Camino L.P."/>
            <person name="Canovas D."/>
            <person name="Cerda-Olmedo E."/>
            <person name="Cheng J.-F."/>
            <person name="Dominguez A."/>
            <person name="Elias M."/>
            <person name="Eslava A.P."/>
            <person name="Glaser F."/>
            <person name="Grimwood J."/>
            <person name="Gutierrez G."/>
            <person name="Heitman J."/>
            <person name="Henrissat B."/>
            <person name="Iturriaga E.A."/>
            <person name="Lang B.F."/>
            <person name="Lavin J.L."/>
            <person name="Lee S."/>
            <person name="Li W."/>
            <person name="Lindquist E."/>
            <person name="Lopez-Garcia S."/>
            <person name="Luque E.M."/>
            <person name="Marcos A.T."/>
            <person name="Martin J."/>
            <person name="McCluskey K."/>
            <person name="Medina H.R."/>
            <person name="Miralles-Duran A."/>
            <person name="Miyazaki A."/>
            <person name="Munoz-Torres E."/>
            <person name="Oguiza J.A."/>
            <person name="Ohm R."/>
            <person name="Olmedo M."/>
            <person name="Orejas M."/>
            <person name="Ortiz-Castellanos L."/>
            <person name="Pisabarro A.G."/>
            <person name="Rodriguez-Romero J."/>
            <person name="Ruiz-Herrera J."/>
            <person name="Ruiz-Vazquez R."/>
            <person name="Sanz C."/>
            <person name="Schackwitz W."/>
            <person name="Schmutz J."/>
            <person name="Shahriari M."/>
            <person name="Shelest E."/>
            <person name="Silva-Franco F."/>
            <person name="Soanes D."/>
            <person name="Syed K."/>
            <person name="Tagua V.G."/>
            <person name="Talbot N.J."/>
            <person name="Thon M."/>
            <person name="De vries R.P."/>
            <person name="Wiebenga A."/>
            <person name="Yadav J.S."/>
            <person name="Braun E.L."/>
            <person name="Baker S."/>
            <person name="Garre V."/>
            <person name="Horwitz B."/>
            <person name="Torres-Martinez S."/>
            <person name="Idnurm A."/>
            <person name="Herrera-Estrella A."/>
            <person name="Gabaldon T."/>
            <person name="Grigoriev I.V."/>
        </authorList>
    </citation>
    <scope>NUCLEOTIDE SEQUENCE [LARGE SCALE GENOMIC DNA]</scope>
    <source>
        <strain evidence="2">NRRL 1555(-)</strain>
    </source>
</reference>
<proteinExistence type="predicted"/>
<protein>
    <submittedName>
        <fullName evidence="1">Uncharacterized protein</fullName>
    </submittedName>
</protein>
<dbReference type="AlphaFoldDB" id="A0A167KCN4"/>
<dbReference type="EMBL" id="KV440998">
    <property type="protein sequence ID" value="OAD67767.1"/>
    <property type="molecule type" value="Genomic_DNA"/>
</dbReference>
<evidence type="ECO:0000313" key="2">
    <source>
        <dbReference type="Proteomes" id="UP000077315"/>
    </source>
</evidence>
<accession>A0A167KCN4</accession>
<dbReference type="InParanoid" id="A0A167KCN4"/>